<dbReference type="PROSITE" id="PS00136">
    <property type="entry name" value="SUBTILASE_ASP"/>
    <property type="match status" value="1"/>
</dbReference>
<dbReference type="InterPro" id="IPR013783">
    <property type="entry name" value="Ig-like_fold"/>
</dbReference>
<gene>
    <name evidence="10" type="ORF">RE476_10325</name>
</gene>
<dbReference type="GO" id="GO:0006508">
    <property type="term" value="P:proteolysis"/>
    <property type="evidence" value="ECO:0007669"/>
    <property type="project" value="UniProtKB-KW"/>
</dbReference>
<dbReference type="InterPro" id="IPR036852">
    <property type="entry name" value="Peptidase_S8/S53_dom_sf"/>
</dbReference>
<dbReference type="InterPro" id="IPR050131">
    <property type="entry name" value="Peptidase_S8_subtilisin-like"/>
</dbReference>
<dbReference type="CDD" id="cd07484">
    <property type="entry name" value="Peptidases_S8_Thermitase_like"/>
    <property type="match status" value="1"/>
</dbReference>
<dbReference type="PROSITE" id="PS51892">
    <property type="entry name" value="SUBTILASE"/>
    <property type="match status" value="1"/>
</dbReference>
<dbReference type="GeneID" id="84230540"/>
<dbReference type="Gene3D" id="3.40.50.200">
    <property type="entry name" value="Peptidase S8/S53 domain"/>
    <property type="match status" value="1"/>
</dbReference>
<reference evidence="10" key="1">
    <citation type="submission" date="2023-08" db="EMBL/GenBank/DDBJ databases">
        <title>Methanolobus mangrovi sp. nov. and Methanolobus sediminis sp. nov, two novel methylotrophic methanogens isolated from mangrove sediments in China.</title>
        <authorList>
            <person name="Zhou J."/>
        </authorList>
    </citation>
    <scope>NUCLEOTIDE SEQUENCE</scope>
    <source>
        <strain evidence="10">FTZ2</strain>
    </source>
</reference>
<dbReference type="GO" id="GO:0005576">
    <property type="term" value="C:extracellular region"/>
    <property type="evidence" value="ECO:0007669"/>
    <property type="project" value="UniProtKB-SubCell"/>
</dbReference>
<keyword evidence="11" id="KW-1185">Reference proteome</keyword>
<evidence type="ECO:0000256" key="5">
    <source>
        <dbReference type="ARBA" id="ARBA00022801"/>
    </source>
</evidence>
<dbReference type="SUPFAM" id="SSF49299">
    <property type="entry name" value="PKD domain"/>
    <property type="match status" value="1"/>
</dbReference>
<dbReference type="PANTHER" id="PTHR43806">
    <property type="entry name" value="PEPTIDASE S8"/>
    <property type="match status" value="1"/>
</dbReference>
<dbReference type="InterPro" id="IPR015500">
    <property type="entry name" value="Peptidase_S8_subtilisin-rel"/>
</dbReference>
<dbReference type="Proteomes" id="UP001183006">
    <property type="component" value="Chromosome"/>
</dbReference>
<evidence type="ECO:0000313" key="10">
    <source>
        <dbReference type="EMBL" id="WMW21769.1"/>
    </source>
</evidence>
<dbReference type="Gene3D" id="2.60.40.10">
    <property type="entry name" value="Immunoglobulins"/>
    <property type="match status" value="1"/>
</dbReference>
<evidence type="ECO:0000313" key="11">
    <source>
        <dbReference type="Proteomes" id="UP001183006"/>
    </source>
</evidence>
<dbReference type="InterPro" id="IPR000209">
    <property type="entry name" value="Peptidase_S8/S53_dom"/>
</dbReference>
<dbReference type="PANTHER" id="PTHR43806:SF11">
    <property type="entry name" value="CEREVISIN-RELATED"/>
    <property type="match status" value="1"/>
</dbReference>
<evidence type="ECO:0000256" key="7">
    <source>
        <dbReference type="PROSITE-ProRule" id="PRU01240"/>
    </source>
</evidence>
<dbReference type="Pfam" id="PF22148">
    <property type="entry name" value="Fervidolysin_NPro-like"/>
    <property type="match status" value="1"/>
</dbReference>
<dbReference type="PRINTS" id="PR00723">
    <property type="entry name" value="SUBTILISIN"/>
</dbReference>
<dbReference type="CDD" id="cd00146">
    <property type="entry name" value="PKD"/>
    <property type="match status" value="1"/>
</dbReference>
<evidence type="ECO:0000256" key="6">
    <source>
        <dbReference type="ARBA" id="ARBA00022825"/>
    </source>
</evidence>
<dbReference type="KEGG" id="mmav:RE476_10325"/>
<dbReference type="RefSeq" id="WP_309307560.1">
    <property type="nucleotide sequence ID" value="NZ_CP133594.1"/>
</dbReference>
<feature type="active site" description="Charge relay system" evidence="7">
    <location>
        <position position="363"/>
    </location>
</feature>
<evidence type="ECO:0000256" key="8">
    <source>
        <dbReference type="RuleBase" id="RU003355"/>
    </source>
</evidence>
<dbReference type="SMART" id="SM00089">
    <property type="entry name" value="PKD"/>
    <property type="match status" value="1"/>
</dbReference>
<evidence type="ECO:0000259" key="9">
    <source>
        <dbReference type="PROSITE" id="PS50093"/>
    </source>
</evidence>
<feature type="active site" description="Charge relay system" evidence="7">
    <location>
        <position position="185"/>
    </location>
</feature>
<sequence length="637" mass="67300">MLIAGTLTPAMAVSSKAYSFEDNLEVAIPDVAYEELYVPGEILVKFNPGVSEAKISDMNSKNGAAVTYTSPYAGFKILKIPKTKSVEEMVEIYSKNPNVEYASANYIAHAAMVPNDEYYYLQWNFNSTYGINVTEAWNISTGKDVIVAVLDTGVAQNAPDLANTNFTYGWDFVNGDDDPTDDNSHGTHVTGTIAQSTNNNIGVAGVAYNCTIMPVKILNKRGSGTLGQIVDGIYYATNNFADVISMSLGFTPGIDPDGVNGILDNALDNAHNNGVTIVAAAGNDETGIVSYPAADENCIAVGATGYNGDLAYYSNWGTAIDVMAPGGELYRTLDNQIVGYGILQNTFDRKPTAFDYYLYQGTSMATPHVSGVAALLIANGVTGPDNVRAAIENTAQDIYTASNVDGSQWDIYSGYGIVDAYAALNYANGGATPSPTNQAPTASMSISPTSANVGETITFDASGSTDGDGSIDSYSWIFGDGTESTESTAYHEYLLSGTYTVTLTVTDDGGAIDTAPSETVTITNPSTLGTIDVEVSVTTEEKNAGVNTFARGKAEIKVYDGDTLYSGSSVASVSGQWDGATSDADIVITESGIAIAYSDYAKYENNMPLTFIFTVNSVTIDGKPYFPESQPGTGYYP</sequence>
<organism evidence="10 11">
    <name type="scientific">Methanolobus mangrovi</name>
    <dbReference type="NCBI Taxonomy" id="3072977"/>
    <lineage>
        <taxon>Archaea</taxon>
        <taxon>Methanobacteriati</taxon>
        <taxon>Methanobacteriota</taxon>
        <taxon>Stenosarchaea group</taxon>
        <taxon>Methanomicrobia</taxon>
        <taxon>Methanosarcinales</taxon>
        <taxon>Methanosarcinaceae</taxon>
        <taxon>Methanolobus</taxon>
    </lineage>
</organism>
<dbReference type="InterPro" id="IPR000601">
    <property type="entry name" value="PKD_dom"/>
</dbReference>
<dbReference type="Pfam" id="PF18911">
    <property type="entry name" value="PKD_4"/>
    <property type="match status" value="1"/>
</dbReference>
<keyword evidence="4 7" id="KW-0645">Protease</keyword>
<dbReference type="InterPro" id="IPR035986">
    <property type="entry name" value="PKD_dom_sf"/>
</dbReference>
<dbReference type="PROSITE" id="PS00138">
    <property type="entry name" value="SUBTILASE_SER"/>
    <property type="match status" value="1"/>
</dbReference>
<dbReference type="InterPro" id="IPR034084">
    <property type="entry name" value="Thermitase-like_dom"/>
</dbReference>
<keyword evidence="5 7" id="KW-0378">Hydrolase</keyword>
<feature type="active site" description="Charge relay system" evidence="7">
    <location>
        <position position="151"/>
    </location>
</feature>
<protein>
    <submittedName>
        <fullName evidence="10">S8 family serine peptidase</fullName>
    </submittedName>
</protein>
<evidence type="ECO:0000256" key="4">
    <source>
        <dbReference type="ARBA" id="ARBA00022670"/>
    </source>
</evidence>
<keyword evidence="6 7" id="KW-0720">Serine protease</keyword>
<accession>A0AA51YJ47</accession>
<dbReference type="InterPro" id="IPR054399">
    <property type="entry name" value="Fervidolysin-like_N_prodom"/>
</dbReference>
<feature type="domain" description="PKD" evidence="9">
    <location>
        <begin position="440"/>
        <end position="527"/>
    </location>
</feature>
<evidence type="ECO:0000256" key="1">
    <source>
        <dbReference type="ARBA" id="ARBA00004613"/>
    </source>
</evidence>
<proteinExistence type="inferred from homology"/>
<evidence type="ECO:0000256" key="2">
    <source>
        <dbReference type="ARBA" id="ARBA00011073"/>
    </source>
</evidence>
<dbReference type="AlphaFoldDB" id="A0AA51YJ47"/>
<evidence type="ECO:0000256" key="3">
    <source>
        <dbReference type="ARBA" id="ARBA00022525"/>
    </source>
</evidence>
<dbReference type="EMBL" id="CP133594">
    <property type="protein sequence ID" value="WMW21769.1"/>
    <property type="molecule type" value="Genomic_DNA"/>
</dbReference>
<dbReference type="Pfam" id="PF00082">
    <property type="entry name" value="Peptidase_S8"/>
    <property type="match status" value="1"/>
</dbReference>
<dbReference type="InterPro" id="IPR022409">
    <property type="entry name" value="PKD/Chitinase_dom"/>
</dbReference>
<comment type="subcellular location">
    <subcellularLocation>
        <location evidence="1">Secreted</location>
    </subcellularLocation>
</comment>
<dbReference type="InterPro" id="IPR023827">
    <property type="entry name" value="Peptidase_S8_Asp-AS"/>
</dbReference>
<dbReference type="InterPro" id="IPR023828">
    <property type="entry name" value="Peptidase_S8_Ser-AS"/>
</dbReference>
<name>A0AA51YJ47_9EURY</name>
<keyword evidence="3" id="KW-0964">Secreted</keyword>
<comment type="similarity">
    <text evidence="2 7 8">Belongs to the peptidase S8 family.</text>
</comment>
<dbReference type="PROSITE" id="PS50093">
    <property type="entry name" value="PKD"/>
    <property type="match status" value="1"/>
</dbReference>
<dbReference type="GO" id="GO:0004252">
    <property type="term" value="F:serine-type endopeptidase activity"/>
    <property type="evidence" value="ECO:0007669"/>
    <property type="project" value="UniProtKB-UniRule"/>
</dbReference>
<dbReference type="SUPFAM" id="SSF52743">
    <property type="entry name" value="Subtilisin-like"/>
    <property type="match status" value="1"/>
</dbReference>